<dbReference type="PANTHER" id="PTHR12891">
    <property type="entry name" value="DNA REPAIR/TRANSCRIPTION PROTEIN MET18/MMS19"/>
    <property type="match status" value="1"/>
</dbReference>
<evidence type="ECO:0000256" key="2">
    <source>
        <dbReference type="ARBA" id="ARBA00022670"/>
    </source>
</evidence>
<dbReference type="Pfam" id="PF14500">
    <property type="entry name" value="MMS19_N"/>
    <property type="match status" value="1"/>
</dbReference>
<feature type="transmembrane region" description="Helical" evidence="9">
    <location>
        <begin position="463"/>
        <end position="488"/>
    </location>
</feature>
<dbReference type="HOGENOM" id="CLU_449224_0_0_1"/>
<dbReference type="GO" id="GO:0005819">
    <property type="term" value="C:spindle"/>
    <property type="evidence" value="ECO:0007669"/>
    <property type="project" value="UniProtKB-SubCell"/>
</dbReference>
<evidence type="ECO:0000256" key="7">
    <source>
        <dbReference type="RuleBase" id="RU367072"/>
    </source>
</evidence>
<keyword evidence="7" id="KW-0539">Nucleus</keyword>
<dbReference type="InterPro" id="IPR001915">
    <property type="entry name" value="Peptidase_M48"/>
</dbReference>
<keyword evidence="2" id="KW-0645">Protease</keyword>
<evidence type="ECO:0000256" key="1">
    <source>
        <dbReference type="ARBA" id="ARBA00001947"/>
    </source>
</evidence>
<sequence length="608" mass="67922">MSAPMWKSEVEKYIKLLENSAVEVLSNGLQGKSVSLLELVESIGEHLTSEDHEIRGRVIKLLSEVLGKLPNTVLSPMEVKTMVTYLCERLQDHHSIQPQALKGILTLVTGNGSNLPEGCANMICRSIFKEVQVQTLSQTDRCAVYNIYSTLLSHKLPELQKMGNDFVFGFIQSMDTEKDPRNLLLAFHCARTIILNFSLGPFVEEMFEVTSCYFPIDFTPPPNDEFRITREDLISGLRGCLSASPEFGPLCVPLLLDKMQSDVQSAILDSLLTLIFSPRTPELASAAETALTAMSAALSPQKRKTIKSGVVYAVVVAGQVVGKGVVTEIRKGSSKDTVFCCENPEKWTSSDIIELEPIPKDTRIQEKPRRSGRLATRKLTSNTGTTSTKLAQQLLGEEKNEESPWTKYNRPDPELARKYLEEKAAMSTQQRNAGDAPREVASPSAPTLYPRAEQLSYAQKWDFFVIIIMAALWMIIPSNGIASITSWFMGRVTKYFNLPFSRQLEKEADKVGLQLAAKACFDVREASVVWSMMQVKDTVEGNSIPEFMSTHPSNETRVELIDFLIPRMTELRDKCNCPRLPSNDPRVAMQHVKRFMDDKVVAKQAGQN</sequence>
<dbReference type="GO" id="GO:0004222">
    <property type="term" value="F:metalloendopeptidase activity"/>
    <property type="evidence" value="ECO:0007669"/>
    <property type="project" value="InterPro"/>
</dbReference>
<keyword evidence="7" id="KW-0227">DNA damage</keyword>
<feature type="compositionally biased region" description="Polar residues" evidence="8">
    <location>
        <begin position="378"/>
        <end position="389"/>
    </location>
</feature>
<keyword evidence="5" id="KW-0862">Zinc</keyword>
<gene>
    <name evidence="12" type="ORF">CGI_10028884</name>
</gene>
<dbReference type="InterPro" id="IPR039920">
    <property type="entry name" value="MMS19"/>
</dbReference>
<proteinExistence type="inferred from homology"/>
<feature type="domain" description="MMS19 N-terminal" evidence="11">
    <location>
        <begin position="40"/>
        <end position="277"/>
    </location>
</feature>
<keyword evidence="4" id="KW-0378">Hydrolase</keyword>
<dbReference type="InParanoid" id="K1RGI6"/>
<evidence type="ECO:0000259" key="10">
    <source>
        <dbReference type="Pfam" id="PF01435"/>
    </source>
</evidence>
<organism evidence="12">
    <name type="scientific">Magallana gigas</name>
    <name type="common">Pacific oyster</name>
    <name type="synonym">Crassostrea gigas</name>
    <dbReference type="NCBI Taxonomy" id="29159"/>
    <lineage>
        <taxon>Eukaryota</taxon>
        <taxon>Metazoa</taxon>
        <taxon>Spiralia</taxon>
        <taxon>Lophotrochozoa</taxon>
        <taxon>Mollusca</taxon>
        <taxon>Bivalvia</taxon>
        <taxon>Autobranchia</taxon>
        <taxon>Pteriomorphia</taxon>
        <taxon>Ostreida</taxon>
        <taxon>Ostreoidea</taxon>
        <taxon>Ostreidae</taxon>
        <taxon>Magallana</taxon>
    </lineage>
</organism>
<keyword evidence="9" id="KW-0812">Transmembrane</keyword>
<reference evidence="12" key="1">
    <citation type="journal article" date="2012" name="Nature">
        <title>The oyster genome reveals stress adaptation and complexity of shell formation.</title>
        <authorList>
            <person name="Zhang G."/>
            <person name="Fang X."/>
            <person name="Guo X."/>
            <person name="Li L."/>
            <person name="Luo R."/>
            <person name="Xu F."/>
            <person name="Yang P."/>
            <person name="Zhang L."/>
            <person name="Wang X."/>
            <person name="Qi H."/>
            <person name="Xiong Z."/>
            <person name="Que H."/>
            <person name="Xie Y."/>
            <person name="Holland P.W."/>
            <person name="Paps J."/>
            <person name="Zhu Y."/>
            <person name="Wu F."/>
            <person name="Chen Y."/>
            <person name="Wang J."/>
            <person name="Peng C."/>
            <person name="Meng J."/>
            <person name="Yang L."/>
            <person name="Liu J."/>
            <person name="Wen B."/>
            <person name="Zhang N."/>
            <person name="Huang Z."/>
            <person name="Zhu Q."/>
            <person name="Feng Y."/>
            <person name="Mount A."/>
            <person name="Hedgecock D."/>
            <person name="Xu Z."/>
            <person name="Liu Y."/>
            <person name="Domazet-Loso T."/>
            <person name="Du Y."/>
            <person name="Sun X."/>
            <person name="Zhang S."/>
            <person name="Liu B."/>
            <person name="Cheng P."/>
            <person name="Jiang X."/>
            <person name="Li J."/>
            <person name="Fan D."/>
            <person name="Wang W."/>
            <person name="Fu W."/>
            <person name="Wang T."/>
            <person name="Wang B."/>
            <person name="Zhang J."/>
            <person name="Peng Z."/>
            <person name="Li Y."/>
            <person name="Li N."/>
            <person name="Wang J."/>
            <person name="Chen M."/>
            <person name="He Y."/>
            <person name="Tan F."/>
            <person name="Song X."/>
            <person name="Zheng Q."/>
            <person name="Huang R."/>
            <person name="Yang H."/>
            <person name="Du X."/>
            <person name="Chen L."/>
            <person name="Yang M."/>
            <person name="Gaffney P.M."/>
            <person name="Wang S."/>
            <person name="Luo L."/>
            <person name="She Z."/>
            <person name="Ming Y."/>
            <person name="Huang W."/>
            <person name="Zhang S."/>
            <person name="Huang B."/>
            <person name="Zhang Y."/>
            <person name="Qu T."/>
            <person name="Ni P."/>
            <person name="Miao G."/>
            <person name="Wang J."/>
            <person name="Wang Q."/>
            <person name="Steinberg C.E."/>
            <person name="Wang H."/>
            <person name="Li N."/>
            <person name="Qian L."/>
            <person name="Zhang G."/>
            <person name="Li Y."/>
            <person name="Yang H."/>
            <person name="Liu X."/>
            <person name="Wang J."/>
            <person name="Yin Y."/>
            <person name="Wang J."/>
        </authorList>
    </citation>
    <scope>NUCLEOTIDE SEQUENCE [LARGE SCALE GENOMIC DNA]</scope>
    <source>
        <strain evidence="12">05x7-T-G4-1.051#20</strain>
    </source>
</reference>
<evidence type="ECO:0000256" key="8">
    <source>
        <dbReference type="SAM" id="MobiDB-lite"/>
    </source>
</evidence>
<dbReference type="GO" id="GO:0097361">
    <property type="term" value="C:cytosolic [4Fe-4S] assembly targeting complex"/>
    <property type="evidence" value="ECO:0007669"/>
    <property type="project" value="UniProtKB-UniRule"/>
</dbReference>
<dbReference type="GO" id="GO:0005634">
    <property type="term" value="C:nucleus"/>
    <property type="evidence" value="ECO:0007669"/>
    <property type="project" value="UniProtKB-SubCell"/>
</dbReference>
<dbReference type="EMBL" id="JH817099">
    <property type="protein sequence ID" value="EKC42909.1"/>
    <property type="molecule type" value="Genomic_DNA"/>
</dbReference>
<dbReference type="Gene3D" id="1.25.10.10">
    <property type="entry name" value="Leucine-rich Repeat Variant"/>
    <property type="match status" value="1"/>
</dbReference>
<dbReference type="PANTHER" id="PTHR12891:SF0">
    <property type="entry name" value="MMS19 NUCLEOTIDE EXCISION REPAIR PROTEIN HOMOLOG"/>
    <property type="match status" value="1"/>
</dbReference>
<dbReference type="GO" id="GO:0051604">
    <property type="term" value="P:protein maturation"/>
    <property type="evidence" value="ECO:0007669"/>
    <property type="project" value="UniProtKB-UniRule"/>
</dbReference>
<evidence type="ECO:0000256" key="5">
    <source>
        <dbReference type="ARBA" id="ARBA00022833"/>
    </source>
</evidence>
<evidence type="ECO:0000256" key="9">
    <source>
        <dbReference type="SAM" id="Phobius"/>
    </source>
</evidence>
<keyword evidence="7" id="KW-0234">DNA repair</keyword>
<comment type="subunit">
    <text evidence="7">Component of the CIA complex.</text>
</comment>
<keyword evidence="6" id="KW-0482">Metalloprotease</keyword>
<dbReference type="AlphaFoldDB" id="K1RGI6"/>
<dbReference type="InterPro" id="IPR011989">
    <property type="entry name" value="ARM-like"/>
</dbReference>
<keyword evidence="9" id="KW-0472">Membrane</keyword>
<evidence type="ECO:0000256" key="3">
    <source>
        <dbReference type="ARBA" id="ARBA00022723"/>
    </source>
</evidence>
<keyword evidence="9" id="KW-1133">Transmembrane helix</keyword>
<accession>K1RGI6</accession>
<dbReference type="GO" id="GO:0006508">
    <property type="term" value="P:proteolysis"/>
    <property type="evidence" value="ECO:0007669"/>
    <property type="project" value="UniProtKB-KW"/>
</dbReference>
<feature type="domain" description="Peptidase M48" evidence="10">
    <location>
        <begin position="474"/>
        <end position="561"/>
    </location>
</feature>
<evidence type="ECO:0000313" key="12">
    <source>
        <dbReference type="EMBL" id="EKC42909.1"/>
    </source>
</evidence>
<comment type="subcellular location">
    <subcellularLocation>
        <location evidence="7">Cytoplasm</location>
        <location evidence="7">Cytoskeleton</location>
        <location evidence="7">Spindle</location>
    </subcellularLocation>
    <subcellularLocation>
        <location evidence="7">Nucleus</location>
    </subcellularLocation>
</comment>
<dbReference type="Pfam" id="PF01435">
    <property type="entry name" value="Peptidase_M48"/>
    <property type="match status" value="1"/>
</dbReference>
<keyword evidence="3" id="KW-0479">Metal-binding</keyword>
<feature type="region of interest" description="Disordered" evidence="8">
    <location>
        <begin position="424"/>
        <end position="445"/>
    </location>
</feature>
<evidence type="ECO:0000259" key="11">
    <source>
        <dbReference type="Pfam" id="PF14500"/>
    </source>
</evidence>
<comment type="cofactor">
    <cofactor evidence="1">
        <name>Zn(2+)</name>
        <dbReference type="ChEBI" id="CHEBI:29105"/>
    </cofactor>
</comment>
<dbReference type="GO" id="GO:0046872">
    <property type="term" value="F:metal ion binding"/>
    <property type="evidence" value="ECO:0007669"/>
    <property type="project" value="UniProtKB-KW"/>
</dbReference>
<dbReference type="GO" id="GO:0006281">
    <property type="term" value="P:DNA repair"/>
    <property type="evidence" value="ECO:0007669"/>
    <property type="project" value="UniProtKB-UniRule"/>
</dbReference>
<dbReference type="InterPro" id="IPR029240">
    <property type="entry name" value="MMS19_N"/>
</dbReference>
<comment type="function">
    <text evidence="7">Key component of the cytosolic iron-sulfur protein assembly (CIA) complex, a multiprotein complex that mediates the incorporation of iron-sulfur cluster into apoproteins specifically involved in DNA metabolism and genomic integrity. In the CIA complex, MMS19 acts as an adapter between early-acting CIA components and a subset of cellular target iron-sulfur proteins.</text>
</comment>
<comment type="similarity">
    <text evidence="7">Belongs to the MET18/MMS19 family.</text>
</comment>
<dbReference type="SUPFAM" id="SSF48371">
    <property type="entry name" value="ARM repeat"/>
    <property type="match status" value="1"/>
</dbReference>
<keyword evidence="7" id="KW-0206">Cytoskeleton</keyword>
<dbReference type="GO" id="GO:0016226">
    <property type="term" value="P:iron-sulfur cluster assembly"/>
    <property type="evidence" value="ECO:0007669"/>
    <property type="project" value="UniProtKB-UniRule"/>
</dbReference>
<evidence type="ECO:0000256" key="4">
    <source>
        <dbReference type="ARBA" id="ARBA00022801"/>
    </source>
</evidence>
<dbReference type="InterPro" id="IPR016024">
    <property type="entry name" value="ARM-type_fold"/>
</dbReference>
<name>K1RGI6_MAGGI</name>
<feature type="region of interest" description="Disordered" evidence="8">
    <location>
        <begin position="365"/>
        <end position="389"/>
    </location>
</feature>
<keyword evidence="7" id="KW-0963">Cytoplasm</keyword>
<protein>
    <recommendedName>
        <fullName evidence="7">MMS19 nucleotide excision repair protein</fullName>
    </recommendedName>
</protein>
<evidence type="ECO:0000256" key="6">
    <source>
        <dbReference type="ARBA" id="ARBA00023049"/>
    </source>
</evidence>